<evidence type="ECO:0000256" key="2">
    <source>
        <dbReference type="ARBA" id="ARBA00022692"/>
    </source>
</evidence>
<evidence type="ECO:0000313" key="10">
    <source>
        <dbReference type="Proteomes" id="UP000191500"/>
    </source>
</evidence>
<evidence type="ECO:0000256" key="7">
    <source>
        <dbReference type="SAM" id="Phobius"/>
    </source>
</evidence>
<evidence type="ECO:0000256" key="5">
    <source>
        <dbReference type="ARBA" id="ARBA00038359"/>
    </source>
</evidence>
<sequence>MKLPPADIVNSWPTPNYIDPPTRGHGVLVVNIVCFAFTFLVVCLRLYTRLWITCSAGIDDLLIVIGLVFAIAMVTITSIATENWGMNRHVWDIELVKLVTVQKLNLSFQILFSLASCFTKISLLWFCRRLIANSNFGMYNRAFILAIVFVGASSLLFTLVSIFQCSPVRAYWQISPTGSYHCMNDGAIVFSASVINIFTDFLVTALPMPLIWSLKLPTRQRLAVISIFALGVVVNVAGSVRTVYVWKSMVVGYDATWLGWPVLIAAAVEISLGLICSSAPALRPLIAAFLPRLLSSTRNISSSYNQRNRSHKLWYSTGRSRNSRVVTDELHQPGYNSDRFEIMRTIEMESWTESRLASHDKMGHGYDITSNNHSRTPTPTDSIEIKRGMVHVSPASAGSSVSGPGDTHSPTSSPFDDRQSR</sequence>
<feature type="transmembrane region" description="Helical" evidence="7">
    <location>
        <begin position="139"/>
        <end position="163"/>
    </location>
</feature>
<evidence type="ECO:0000313" key="9">
    <source>
        <dbReference type="EMBL" id="OQE40177.1"/>
    </source>
</evidence>
<feature type="compositionally biased region" description="Low complexity" evidence="6">
    <location>
        <begin position="392"/>
        <end position="405"/>
    </location>
</feature>
<feature type="transmembrane region" description="Helical" evidence="7">
    <location>
        <begin position="106"/>
        <end position="127"/>
    </location>
</feature>
<keyword evidence="4 7" id="KW-0472">Membrane</keyword>
<feature type="transmembrane region" description="Helical" evidence="7">
    <location>
        <begin position="27"/>
        <end position="48"/>
    </location>
</feature>
<name>A0A1V6UP46_9EURO</name>
<feature type="region of interest" description="Disordered" evidence="6">
    <location>
        <begin position="387"/>
        <end position="421"/>
    </location>
</feature>
<feature type="compositionally biased region" description="Polar residues" evidence="6">
    <location>
        <begin position="368"/>
        <end position="381"/>
    </location>
</feature>
<dbReference type="PANTHER" id="PTHR33048">
    <property type="entry name" value="PTH11-LIKE INTEGRAL MEMBRANE PROTEIN (AFU_ORTHOLOGUE AFUA_5G11245)"/>
    <property type="match status" value="1"/>
</dbReference>
<proteinExistence type="inferred from homology"/>
<feature type="transmembrane region" description="Helical" evidence="7">
    <location>
        <begin position="222"/>
        <end position="246"/>
    </location>
</feature>
<evidence type="ECO:0000256" key="1">
    <source>
        <dbReference type="ARBA" id="ARBA00004141"/>
    </source>
</evidence>
<evidence type="ECO:0000259" key="8">
    <source>
        <dbReference type="Pfam" id="PF20684"/>
    </source>
</evidence>
<evidence type="ECO:0000256" key="6">
    <source>
        <dbReference type="SAM" id="MobiDB-lite"/>
    </source>
</evidence>
<dbReference type="Proteomes" id="UP000191500">
    <property type="component" value="Unassembled WGS sequence"/>
</dbReference>
<feature type="region of interest" description="Disordered" evidence="6">
    <location>
        <begin position="362"/>
        <end position="381"/>
    </location>
</feature>
<keyword evidence="10" id="KW-1185">Reference proteome</keyword>
<dbReference type="STRING" id="36646.A0A1V6UP46"/>
<evidence type="ECO:0000256" key="3">
    <source>
        <dbReference type="ARBA" id="ARBA00022989"/>
    </source>
</evidence>
<feature type="transmembrane region" description="Helical" evidence="7">
    <location>
        <begin position="258"/>
        <end position="282"/>
    </location>
</feature>
<gene>
    <name evidence="9" type="ORF">PENCOP_c006G06986</name>
</gene>
<dbReference type="InterPro" id="IPR049326">
    <property type="entry name" value="Rhodopsin_dom_fungi"/>
</dbReference>
<feature type="domain" description="Rhodopsin" evidence="8">
    <location>
        <begin position="44"/>
        <end position="287"/>
    </location>
</feature>
<dbReference type="PANTHER" id="PTHR33048:SF129">
    <property type="entry name" value="INTEGRAL MEMBRANE PROTEIN-RELATED"/>
    <property type="match status" value="1"/>
</dbReference>
<dbReference type="Pfam" id="PF20684">
    <property type="entry name" value="Fung_rhodopsin"/>
    <property type="match status" value="1"/>
</dbReference>
<evidence type="ECO:0000256" key="4">
    <source>
        <dbReference type="ARBA" id="ARBA00023136"/>
    </source>
</evidence>
<dbReference type="GO" id="GO:0016020">
    <property type="term" value="C:membrane"/>
    <property type="evidence" value="ECO:0007669"/>
    <property type="project" value="UniProtKB-SubCell"/>
</dbReference>
<comment type="similarity">
    <text evidence="5">Belongs to the SAT4 family.</text>
</comment>
<feature type="transmembrane region" description="Helical" evidence="7">
    <location>
        <begin position="187"/>
        <end position="210"/>
    </location>
</feature>
<dbReference type="AlphaFoldDB" id="A0A1V6UP46"/>
<protein>
    <recommendedName>
        <fullName evidence="8">Rhodopsin domain-containing protein</fullName>
    </recommendedName>
</protein>
<dbReference type="InterPro" id="IPR052337">
    <property type="entry name" value="SAT4-like"/>
</dbReference>
<accession>A0A1V6UP46</accession>
<comment type="caution">
    <text evidence="9">The sequence shown here is derived from an EMBL/GenBank/DDBJ whole genome shotgun (WGS) entry which is preliminary data.</text>
</comment>
<organism evidence="9 10">
    <name type="scientific">Penicillium coprophilum</name>
    <dbReference type="NCBI Taxonomy" id="36646"/>
    <lineage>
        <taxon>Eukaryota</taxon>
        <taxon>Fungi</taxon>
        <taxon>Dikarya</taxon>
        <taxon>Ascomycota</taxon>
        <taxon>Pezizomycotina</taxon>
        <taxon>Eurotiomycetes</taxon>
        <taxon>Eurotiomycetidae</taxon>
        <taxon>Eurotiales</taxon>
        <taxon>Aspergillaceae</taxon>
        <taxon>Penicillium</taxon>
    </lineage>
</organism>
<keyword evidence="3 7" id="KW-1133">Transmembrane helix</keyword>
<reference evidence="10" key="1">
    <citation type="journal article" date="2017" name="Nat. Microbiol.">
        <title>Global analysis of biosynthetic gene clusters reveals vast potential of secondary metabolite production in Penicillium species.</title>
        <authorList>
            <person name="Nielsen J.C."/>
            <person name="Grijseels S."/>
            <person name="Prigent S."/>
            <person name="Ji B."/>
            <person name="Dainat J."/>
            <person name="Nielsen K.F."/>
            <person name="Frisvad J.C."/>
            <person name="Workman M."/>
            <person name="Nielsen J."/>
        </authorList>
    </citation>
    <scope>NUCLEOTIDE SEQUENCE [LARGE SCALE GENOMIC DNA]</scope>
    <source>
        <strain evidence="10">IBT 31321</strain>
    </source>
</reference>
<feature type="transmembrane region" description="Helical" evidence="7">
    <location>
        <begin position="60"/>
        <end position="80"/>
    </location>
</feature>
<keyword evidence="2 7" id="KW-0812">Transmembrane</keyword>
<comment type="subcellular location">
    <subcellularLocation>
        <location evidence="1">Membrane</location>
        <topology evidence="1">Multi-pass membrane protein</topology>
    </subcellularLocation>
</comment>
<dbReference type="EMBL" id="MDDG01000006">
    <property type="protein sequence ID" value="OQE40177.1"/>
    <property type="molecule type" value="Genomic_DNA"/>
</dbReference>